<keyword evidence="1" id="KW-0175">Coiled coil</keyword>
<dbReference type="STRING" id="311410.LA5095_02282"/>
<protein>
    <submittedName>
        <fullName evidence="2">Phage-related protein</fullName>
    </submittedName>
</protein>
<reference evidence="3" key="1">
    <citation type="submission" date="2015-07" db="EMBL/GenBank/DDBJ databases">
        <authorList>
            <person name="Rodrigo-Torres Lidia"/>
            <person name="Arahal R.David."/>
        </authorList>
    </citation>
    <scope>NUCLEOTIDE SEQUENCE [LARGE SCALE GENOMIC DNA]</scope>
    <source>
        <strain evidence="3">CECT 5096</strain>
    </source>
</reference>
<dbReference type="SUPFAM" id="SSF48371">
    <property type="entry name" value="ARM repeat"/>
    <property type="match status" value="1"/>
</dbReference>
<dbReference type="EMBL" id="CXWC01000002">
    <property type="protein sequence ID" value="CTQ66544.1"/>
    <property type="molecule type" value="Genomic_DNA"/>
</dbReference>
<evidence type="ECO:0000313" key="2">
    <source>
        <dbReference type="EMBL" id="CTQ66544.1"/>
    </source>
</evidence>
<keyword evidence="3" id="KW-1185">Reference proteome</keyword>
<dbReference type="RefSeq" id="WP_055114983.1">
    <property type="nucleotide sequence ID" value="NZ_CXWA01000002.1"/>
</dbReference>
<accession>A0A0M6ZYD6</accession>
<dbReference type="Gene3D" id="1.20.5.1230">
    <property type="entry name" value="Apolipoprotein A-I"/>
    <property type="match status" value="1"/>
</dbReference>
<sequence length="284" mass="30690">MVTQERIDNLTSIVLLIDGTLSDLTEGIESTSRLARSAEAAALTALTQFQGNLDLVGDVLDGMNNRVSNHLTALDAGFGEAAEELSSFSAAAREALPTGEISGELQALIGKTETCRDEILERLDTVNEELQQAREVYSEALDEANEQIGTLLETTQATFAETIQSLDETLSEEFLEPMQSAVSDFVSATSDAIAKQIEQLLSEYFERLASDVALALQAAINTLKDYLEDLVEQLVTQITDDSAQSGQVRSTLENAINSLEPVTDMLEEVFTAFKSLARSVGVSL</sequence>
<dbReference type="InterPro" id="IPR016024">
    <property type="entry name" value="ARM-type_fold"/>
</dbReference>
<dbReference type="GeneID" id="97668568"/>
<proteinExistence type="predicted"/>
<name>A0A0M6ZYD6_9HYPH</name>
<dbReference type="Proteomes" id="UP000049983">
    <property type="component" value="Unassembled WGS sequence"/>
</dbReference>
<feature type="coiled-coil region" evidence="1">
    <location>
        <begin position="116"/>
        <end position="147"/>
    </location>
</feature>
<dbReference type="AlphaFoldDB" id="A0A0M6ZYD6"/>
<evidence type="ECO:0000256" key="1">
    <source>
        <dbReference type="SAM" id="Coils"/>
    </source>
</evidence>
<organism evidence="2 3">
    <name type="scientific">Roseibium album</name>
    <dbReference type="NCBI Taxonomy" id="311410"/>
    <lineage>
        <taxon>Bacteria</taxon>
        <taxon>Pseudomonadati</taxon>
        <taxon>Pseudomonadota</taxon>
        <taxon>Alphaproteobacteria</taxon>
        <taxon>Hyphomicrobiales</taxon>
        <taxon>Stappiaceae</taxon>
        <taxon>Roseibium</taxon>
    </lineage>
</organism>
<evidence type="ECO:0000313" key="3">
    <source>
        <dbReference type="Proteomes" id="UP000049983"/>
    </source>
</evidence>
<gene>
    <name evidence="2" type="ORF">LA5096_01138</name>
</gene>